<accession>X0VK60</accession>
<dbReference type="EMBL" id="BARS01027408">
    <property type="protein sequence ID" value="GAG11587.1"/>
    <property type="molecule type" value="Genomic_DNA"/>
</dbReference>
<comment type="caution">
    <text evidence="1">The sequence shown here is derived from an EMBL/GenBank/DDBJ whole genome shotgun (WGS) entry which is preliminary data.</text>
</comment>
<feature type="non-terminal residue" evidence="1">
    <location>
        <position position="1"/>
    </location>
</feature>
<protein>
    <submittedName>
        <fullName evidence="1">Uncharacterized protein</fullName>
    </submittedName>
</protein>
<gene>
    <name evidence="1" type="ORF">S01H1_43060</name>
</gene>
<proteinExistence type="predicted"/>
<reference evidence="1" key="1">
    <citation type="journal article" date="2014" name="Front. Microbiol.">
        <title>High frequency of phylogenetically diverse reductive dehalogenase-homologous genes in deep subseafloor sedimentary metagenomes.</title>
        <authorList>
            <person name="Kawai M."/>
            <person name="Futagami T."/>
            <person name="Toyoda A."/>
            <person name="Takaki Y."/>
            <person name="Nishi S."/>
            <person name="Hori S."/>
            <person name="Arai W."/>
            <person name="Tsubouchi T."/>
            <person name="Morono Y."/>
            <person name="Uchiyama I."/>
            <person name="Ito T."/>
            <person name="Fujiyama A."/>
            <person name="Inagaki F."/>
            <person name="Takami H."/>
        </authorList>
    </citation>
    <scope>NUCLEOTIDE SEQUENCE</scope>
    <source>
        <strain evidence="1">Expedition CK06-06</strain>
    </source>
</reference>
<organism evidence="1">
    <name type="scientific">marine sediment metagenome</name>
    <dbReference type="NCBI Taxonomy" id="412755"/>
    <lineage>
        <taxon>unclassified sequences</taxon>
        <taxon>metagenomes</taxon>
        <taxon>ecological metagenomes</taxon>
    </lineage>
</organism>
<evidence type="ECO:0000313" key="1">
    <source>
        <dbReference type="EMBL" id="GAG11587.1"/>
    </source>
</evidence>
<name>X0VK60_9ZZZZ</name>
<sequence length="91" mass="10198">KKLRVCVPDRMFENWIVADVGGIKRTGLLKEDARQGSFEGCSGVAVLRKLMKRPYRKTLHAPKLFGKVSCTVARRNSPSFAQFLACLELTT</sequence>
<dbReference type="AlphaFoldDB" id="X0VK60"/>